<reference evidence="1" key="2">
    <citation type="journal article" date="2015" name="Data Brief">
        <title>Shoot transcriptome of the giant reed, Arundo donax.</title>
        <authorList>
            <person name="Barrero R.A."/>
            <person name="Guerrero F.D."/>
            <person name="Moolhuijzen P."/>
            <person name="Goolsby J.A."/>
            <person name="Tidwell J."/>
            <person name="Bellgard S.E."/>
            <person name="Bellgard M.I."/>
        </authorList>
    </citation>
    <scope>NUCLEOTIDE SEQUENCE</scope>
    <source>
        <tissue evidence="1">Shoot tissue taken approximately 20 cm above the soil surface</tissue>
    </source>
</reference>
<proteinExistence type="predicted"/>
<name>A0A0A9F5S5_ARUDO</name>
<sequence>MAKTWVFPALYQNLRRGK</sequence>
<reference evidence="1" key="1">
    <citation type="submission" date="2014-09" db="EMBL/GenBank/DDBJ databases">
        <authorList>
            <person name="Magalhaes I.L.F."/>
            <person name="Oliveira U."/>
            <person name="Santos F.R."/>
            <person name="Vidigal T.H.D.A."/>
            <person name="Brescovit A.D."/>
            <person name="Santos A.J."/>
        </authorList>
    </citation>
    <scope>NUCLEOTIDE SEQUENCE</scope>
    <source>
        <tissue evidence="1">Shoot tissue taken approximately 20 cm above the soil surface</tissue>
    </source>
</reference>
<organism evidence="1">
    <name type="scientific">Arundo donax</name>
    <name type="common">Giant reed</name>
    <name type="synonym">Donax arundinaceus</name>
    <dbReference type="NCBI Taxonomy" id="35708"/>
    <lineage>
        <taxon>Eukaryota</taxon>
        <taxon>Viridiplantae</taxon>
        <taxon>Streptophyta</taxon>
        <taxon>Embryophyta</taxon>
        <taxon>Tracheophyta</taxon>
        <taxon>Spermatophyta</taxon>
        <taxon>Magnoliopsida</taxon>
        <taxon>Liliopsida</taxon>
        <taxon>Poales</taxon>
        <taxon>Poaceae</taxon>
        <taxon>PACMAD clade</taxon>
        <taxon>Arundinoideae</taxon>
        <taxon>Arundineae</taxon>
        <taxon>Arundo</taxon>
    </lineage>
</organism>
<dbReference type="EMBL" id="GBRH01190209">
    <property type="protein sequence ID" value="JAE07687.1"/>
    <property type="molecule type" value="Transcribed_RNA"/>
</dbReference>
<evidence type="ECO:0000313" key="1">
    <source>
        <dbReference type="EMBL" id="JAE07687.1"/>
    </source>
</evidence>
<accession>A0A0A9F5S5</accession>
<protein>
    <submittedName>
        <fullName evidence="1">Uncharacterized protein</fullName>
    </submittedName>
</protein>
<dbReference type="AlphaFoldDB" id="A0A0A9F5S5"/>